<keyword evidence="1" id="KW-0418">Kinase</keyword>
<dbReference type="Gene3D" id="3.30.565.10">
    <property type="entry name" value="Histidine kinase-like ATPase, C-terminal domain"/>
    <property type="match status" value="1"/>
</dbReference>
<dbReference type="InterPro" id="IPR003594">
    <property type="entry name" value="HATPase_dom"/>
</dbReference>
<evidence type="ECO:0000259" key="3">
    <source>
        <dbReference type="Pfam" id="PF13581"/>
    </source>
</evidence>
<reference evidence="4 5" key="1">
    <citation type="journal article" date="2013" name="Genome Announc.">
        <title>Draft Genome Sequence of the Lignocellulose Decomposer Thermobifida fusca Strain TM51.</title>
        <authorList>
            <person name="Toth A."/>
            <person name="Barna T."/>
            <person name="Nagy I."/>
            <person name="Horvath B."/>
            <person name="Nagy I."/>
            <person name="Tancsics A."/>
            <person name="Kriszt B."/>
            <person name="Baka E."/>
            <person name="Fekete C."/>
            <person name="Kukolya J."/>
        </authorList>
    </citation>
    <scope>NUCLEOTIDE SEQUENCE [LARGE SCALE GENOMIC DNA]</scope>
    <source>
        <strain evidence="4 5">TM51</strain>
    </source>
</reference>
<evidence type="ECO:0000313" key="5">
    <source>
        <dbReference type="Proteomes" id="UP000014184"/>
    </source>
</evidence>
<dbReference type="SUPFAM" id="SSF55874">
    <property type="entry name" value="ATPase domain of HSP90 chaperone/DNA topoisomerase II/histidine kinase"/>
    <property type="match status" value="1"/>
</dbReference>
<name>A0A9P2WRI6_THEFU</name>
<feature type="compositionally biased region" description="Basic and acidic residues" evidence="2">
    <location>
        <begin position="1"/>
        <end position="15"/>
    </location>
</feature>
<dbReference type="PANTHER" id="PTHR35526">
    <property type="entry name" value="ANTI-SIGMA-F FACTOR RSBW-RELATED"/>
    <property type="match status" value="1"/>
</dbReference>
<evidence type="ECO:0000256" key="1">
    <source>
        <dbReference type="ARBA" id="ARBA00022527"/>
    </source>
</evidence>
<dbReference type="InterPro" id="IPR036890">
    <property type="entry name" value="HATPase_C_sf"/>
</dbReference>
<keyword evidence="1" id="KW-0808">Transferase</keyword>
<accession>A0A9P2WRI6</accession>
<dbReference type="EMBL" id="AOSG01000025">
    <property type="protein sequence ID" value="EOR71866.1"/>
    <property type="molecule type" value="Genomic_DNA"/>
</dbReference>
<dbReference type="InterPro" id="IPR050267">
    <property type="entry name" value="Anti-sigma-factor_SerPK"/>
</dbReference>
<feature type="domain" description="Histidine kinase/HSP90-like ATPase" evidence="3">
    <location>
        <begin position="41"/>
        <end position="149"/>
    </location>
</feature>
<evidence type="ECO:0000313" key="4">
    <source>
        <dbReference type="EMBL" id="EOR71866.1"/>
    </source>
</evidence>
<organism evidence="4 5">
    <name type="scientific">Thermobifida fusca TM51</name>
    <dbReference type="NCBI Taxonomy" id="1169414"/>
    <lineage>
        <taxon>Bacteria</taxon>
        <taxon>Bacillati</taxon>
        <taxon>Actinomycetota</taxon>
        <taxon>Actinomycetes</taxon>
        <taxon>Streptosporangiales</taxon>
        <taxon>Nocardiopsidaceae</taxon>
        <taxon>Thermobifida</taxon>
    </lineage>
</organism>
<keyword evidence="1" id="KW-0723">Serine/threonine-protein kinase</keyword>
<dbReference type="CDD" id="cd16936">
    <property type="entry name" value="HATPase_RsbW-like"/>
    <property type="match status" value="1"/>
</dbReference>
<sequence>MMEHLDHSYDEHPDDVLSPATSASQREEDEKPLVSDEWEMPAESALCSELRHRVRDILDVHYSATTVDDIELIASELFANSCRHSLSGDGGKVGIILRGWSEWVYLAVDDQGPKGGARVLWEPEVIDPLAPDGRGLLLVHMLTDGWGQHYHDGTHRVFAWFRIGWEHPERLPNLKELPIRPGMLSDFIPDDPSDPIFNHYY</sequence>
<feature type="compositionally biased region" description="Basic and acidic residues" evidence="2">
    <location>
        <begin position="25"/>
        <end position="34"/>
    </location>
</feature>
<dbReference type="RefSeq" id="WP_011291426.1">
    <property type="nucleotide sequence ID" value="NZ_AOSG01000025.1"/>
</dbReference>
<gene>
    <name evidence="4" type="ORF">TM51_05307</name>
</gene>
<dbReference type="Proteomes" id="UP000014184">
    <property type="component" value="Unassembled WGS sequence"/>
</dbReference>
<comment type="caution">
    <text evidence="4">The sequence shown here is derived from an EMBL/GenBank/DDBJ whole genome shotgun (WGS) entry which is preliminary data.</text>
</comment>
<dbReference type="PANTHER" id="PTHR35526:SF3">
    <property type="entry name" value="ANTI-SIGMA-F FACTOR RSBW"/>
    <property type="match status" value="1"/>
</dbReference>
<dbReference type="GO" id="GO:0004674">
    <property type="term" value="F:protein serine/threonine kinase activity"/>
    <property type="evidence" value="ECO:0007669"/>
    <property type="project" value="UniProtKB-KW"/>
</dbReference>
<proteinExistence type="predicted"/>
<dbReference type="AlphaFoldDB" id="A0A9P2WRI6"/>
<feature type="region of interest" description="Disordered" evidence="2">
    <location>
        <begin position="1"/>
        <end position="35"/>
    </location>
</feature>
<evidence type="ECO:0000256" key="2">
    <source>
        <dbReference type="SAM" id="MobiDB-lite"/>
    </source>
</evidence>
<keyword evidence="5" id="KW-1185">Reference proteome</keyword>
<protein>
    <recommendedName>
        <fullName evidence="3">Histidine kinase/HSP90-like ATPase domain-containing protein</fullName>
    </recommendedName>
</protein>
<dbReference type="Pfam" id="PF13581">
    <property type="entry name" value="HATPase_c_2"/>
    <property type="match status" value="1"/>
</dbReference>